<dbReference type="Ensembl" id="ENSSSCT00070042839.1">
    <property type="protein sequence ID" value="ENSSSCP00070036032.1"/>
    <property type="gene ID" value="ENSSSCG00070021551.1"/>
</dbReference>
<protein>
    <submittedName>
        <fullName evidence="1">Uncharacterized protein</fullName>
    </submittedName>
</protein>
<dbReference type="AlphaFoldDB" id="A0A4X1V5G0"/>
<reference evidence="1 2" key="1">
    <citation type="submission" date="2017-08" db="EMBL/GenBank/DDBJ databases">
        <title>USMARCv1.0.</title>
        <authorList>
            <person name="Hannum G.I."/>
            <person name="Koren S."/>
            <person name="Schroeder S.G."/>
            <person name="Chin S.C."/>
            <person name="Nonneman D.J."/>
            <person name="Becker S.A."/>
            <person name="Rosen B.D."/>
            <person name="Bickhart D.M."/>
            <person name="Putnam N.H."/>
            <person name="Green R.E."/>
            <person name="Tuggle C.K."/>
            <person name="Liu H."/>
            <person name="Rohrer G.A."/>
            <person name="Warr A."/>
            <person name="Hall R."/>
            <person name="Kim K."/>
            <person name="Hume D.A."/>
            <person name="Talbot R."/>
            <person name="Chow W."/>
            <person name="Howe K."/>
            <person name="Schwartz A.S."/>
            <person name="Watson M."/>
            <person name="Archibald A.L."/>
            <person name="Phillippy A.M."/>
            <person name="Smith T.P.L."/>
        </authorList>
    </citation>
    <scope>NUCLEOTIDE SEQUENCE [LARGE SCALE GENOMIC DNA]</scope>
</reference>
<reference evidence="1" key="2">
    <citation type="submission" date="2025-08" db="UniProtKB">
        <authorList>
            <consortium name="Ensembl"/>
        </authorList>
    </citation>
    <scope>IDENTIFICATION</scope>
</reference>
<evidence type="ECO:0000313" key="1">
    <source>
        <dbReference type="Ensembl" id="ENSSSCP00070036032.1"/>
    </source>
</evidence>
<evidence type="ECO:0000313" key="2">
    <source>
        <dbReference type="Proteomes" id="UP000314985"/>
    </source>
</evidence>
<dbReference type="Proteomes" id="UP000314985">
    <property type="component" value="Chromosome 9"/>
</dbReference>
<proteinExistence type="predicted"/>
<organism evidence="1 2">
    <name type="scientific">Sus scrofa</name>
    <name type="common">Pig</name>
    <dbReference type="NCBI Taxonomy" id="9823"/>
    <lineage>
        <taxon>Eukaryota</taxon>
        <taxon>Metazoa</taxon>
        <taxon>Chordata</taxon>
        <taxon>Craniata</taxon>
        <taxon>Vertebrata</taxon>
        <taxon>Euteleostomi</taxon>
        <taxon>Mammalia</taxon>
        <taxon>Eutheria</taxon>
        <taxon>Laurasiatheria</taxon>
        <taxon>Artiodactyla</taxon>
        <taxon>Suina</taxon>
        <taxon>Suidae</taxon>
        <taxon>Sus</taxon>
    </lineage>
</organism>
<accession>A0A4X1V5G0</accession>
<sequence length="102" mass="11314">MKTLEAKPSNLTSSAAVERSRLCSLPASSSRRRACSSCLSLNWDSCSNIKSSTLSRMRADCSTVLLESVVEAFTLSSASRDIWKYLVMLSKAPRAWNEINHR</sequence>
<name>A0A4X1V5G0_PIG</name>